<evidence type="ECO:0000256" key="1">
    <source>
        <dbReference type="SAM" id="MobiDB-lite"/>
    </source>
</evidence>
<keyword evidence="4" id="KW-1185">Reference proteome</keyword>
<dbReference type="PANTHER" id="PTHR34394">
    <property type="entry name" value="SIMILAR TO RIKEN CDNA 2310022B05"/>
    <property type="match status" value="1"/>
</dbReference>
<dbReference type="Pfam" id="PF15797">
    <property type="entry name" value="DUF4706"/>
    <property type="match status" value="2"/>
</dbReference>
<evidence type="ECO:0000259" key="2">
    <source>
        <dbReference type="Pfam" id="PF15797"/>
    </source>
</evidence>
<evidence type="ECO:0000313" key="3">
    <source>
        <dbReference type="EnsemblMetazoa" id="GBRI037125-PA"/>
    </source>
</evidence>
<reference evidence="4" key="1">
    <citation type="submission" date="2014-03" db="EMBL/GenBank/DDBJ databases">
        <authorList>
            <person name="Aksoy S."/>
            <person name="Warren W."/>
            <person name="Wilson R.K."/>
        </authorList>
    </citation>
    <scope>NUCLEOTIDE SEQUENCE [LARGE SCALE GENOMIC DNA]</scope>
    <source>
        <strain evidence="4">IAEA</strain>
    </source>
</reference>
<feature type="region of interest" description="Disordered" evidence="1">
    <location>
        <begin position="347"/>
        <end position="370"/>
    </location>
</feature>
<proteinExistence type="predicted"/>
<reference evidence="3" key="2">
    <citation type="submission" date="2020-05" db="UniProtKB">
        <authorList>
            <consortium name="EnsemblMetazoa"/>
        </authorList>
    </citation>
    <scope>IDENTIFICATION</scope>
    <source>
        <strain evidence="3">IAEA</strain>
    </source>
</reference>
<name>A0A1A9WYB7_9MUSC</name>
<dbReference type="Proteomes" id="UP000091820">
    <property type="component" value="Unassembled WGS sequence"/>
</dbReference>
<dbReference type="InterPro" id="IPR031600">
    <property type="entry name" value="DUF4706"/>
</dbReference>
<dbReference type="EnsemblMetazoa" id="GBRI037125-RA">
    <property type="protein sequence ID" value="GBRI037125-PA"/>
    <property type="gene ID" value="GBRI037125"/>
</dbReference>
<dbReference type="AlphaFoldDB" id="A0A1A9WYB7"/>
<protein>
    <recommendedName>
        <fullName evidence="2">DUF4706 domain-containing protein</fullName>
    </recommendedName>
</protein>
<accession>A0A1A9WYB7</accession>
<dbReference type="PANTHER" id="PTHR34394:SF1">
    <property type="entry name" value="SIMILAR TO RIKEN CDNA 2310022B05"/>
    <property type="match status" value="1"/>
</dbReference>
<feature type="domain" description="DUF4706" evidence="2">
    <location>
        <begin position="33"/>
        <end position="89"/>
    </location>
</feature>
<feature type="domain" description="DUF4706" evidence="2">
    <location>
        <begin position="159"/>
        <end position="192"/>
    </location>
</feature>
<organism evidence="3 4">
    <name type="scientific">Glossina brevipalpis</name>
    <dbReference type="NCBI Taxonomy" id="37001"/>
    <lineage>
        <taxon>Eukaryota</taxon>
        <taxon>Metazoa</taxon>
        <taxon>Ecdysozoa</taxon>
        <taxon>Arthropoda</taxon>
        <taxon>Hexapoda</taxon>
        <taxon>Insecta</taxon>
        <taxon>Pterygota</taxon>
        <taxon>Neoptera</taxon>
        <taxon>Endopterygota</taxon>
        <taxon>Diptera</taxon>
        <taxon>Brachycera</taxon>
        <taxon>Muscomorpha</taxon>
        <taxon>Hippoboscoidea</taxon>
        <taxon>Glossinidae</taxon>
        <taxon>Glossina</taxon>
    </lineage>
</organism>
<evidence type="ECO:0000313" key="4">
    <source>
        <dbReference type="Proteomes" id="UP000091820"/>
    </source>
</evidence>
<sequence length="387" mass="43645">MEMKRDATSGDATCPVTYTMPSYVDISSHAIHDYFTQLNPIATRIAYDINETKSTYGYLWDTLHYNEQNDIINDTLIKPEISLRYFNDFVKTADPNILTKIPHSTNSLAAVVLENINKCDSAVKISALEVGEHLNEDRELKVEAKFGCDGRSLRTYAVQEVALKLVHDDNSSLFHDEHSHPFSYRTKSQINLELMDGSSTYYKGPKIINNFNIRYLSCNVANSGKHLCNLKAHDIIPISCMKPNISDLKNSSTKSKLNTLVFSYNNKCTDKMNSNNLDLEIESDKRISRSKGSSGQMYLNSTSKEAVSPSISYMVYSDDLYGNEESSNLMQPYDKISNFVESLSASTSDDDELIPNDHNTDGNSDEGSKLLDRGITMRKGFEFLNNW</sequence>
<dbReference type="VEuPathDB" id="VectorBase:GBRI037125"/>